<proteinExistence type="predicted"/>
<dbReference type="Proteomes" id="UP000046395">
    <property type="component" value="Unassembled WGS sequence"/>
</dbReference>
<evidence type="ECO:0000313" key="2">
    <source>
        <dbReference type="WBParaSite" id="TMUE_0000000011.1"/>
    </source>
</evidence>
<evidence type="ECO:0000313" key="1">
    <source>
        <dbReference type="Proteomes" id="UP000046395"/>
    </source>
</evidence>
<sequence>MHYQSPRVPVAEVSHRRLLPFAGVMGRNRSPVESGTAAVDFDQIPFLRLGQTAGKMAPHRGDTPSVDLVLECASIGKKEIACGRAAFNSDTTNKCDTPCRATNVLLELFVKDMQENRFAPLKLPLLRNGRQM</sequence>
<accession>A0A5S6PYG5</accession>
<name>A0A5S6PYG5_TRIMR</name>
<dbReference type="AlphaFoldDB" id="A0A5S6PYG5"/>
<protein>
    <submittedName>
        <fullName evidence="2">Uncharacterized protein</fullName>
    </submittedName>
</protein>
<reference evidence="2" key="1">
    <citation type="submission" date="2019-12" db="UniProtKB">
        <authorList>
            <consortium name="WormBaseParasite"/>
        </authorList>
    </citation>
    <scope>IDENTIFICATION</scope>
</reference>
<dbReference type="WBParaSite" id="TMUE_0000000011.1">
    <property type="protein sequence ID" value="TMUE_0000000011.1"/>
    <property type="gene ID" value="WBGene00295959"/>
</dbReference>
<organism evidence="1 2">
    <name type="scientific">Trichuris muris</name>
    <name type="common">Mouse whipworm</name>
    <dbReference type="NCBI Taxonomy" id="70415"/>
    <lineage>
        <taxon>Eukaryota</taxon>
        <taxon>Metazoa</taxon>
        <taxon>Ecdysozoa</taxon>
        <taxon>Nematoda</taxon>
        <taxon>Enoplea</taxon>
        <taxon>Dorylaimia</taxon>
        <taxon>Trichinellida</taxon>
        <taxon>Trichuridae</taxon>
        <taxon>Trichuris</taxon>
    </lineage>
</organism>
<keyword evidence="1" id="KW-1185">Reference proteome</keyword>